<feature type="compositionally biased region" description="Low complexity" evidence="1">
    <location>
        <begin position="84"/>
        <end position="102"/>
    </location>
</feature>
<keyword evidence="2" id="KW-0472">Membrane</keyword>
<feature type="compositionally biased region" description="Basic residues" evidence="1">
    <location>
        <begin position="64"/>
        <end position="80"/>
    </location>
</feature>
<protein>
    <submittedName>
        <fullName evidence="3">Uncharacterized protein</fullName>
    </submittedName>
</protein>
<feature type="region of interest" description="Disordered" evidence="1">
    <location>
        <begin position="58"/>
        <end position="120"/>
    </location>
</feature>
<feature type="region of interest" description="Disordered" evidence="1">
    <location>
        <begin position="134"/>
        <end position="161"/>
    </location>
</feature>
<feature type="transmembrane region" description="Helical" evidence="2">
    <location>
        <begin position="265"/>
        <end position="282"/>
    </location>
</feature>
<dbReference type="Gramene" id="ERN14787">
    <property type="protein sequence ID" value="ERN14787"/>
    <property type="gene ID" value="AMTR_s00032p00054530"/>
</dbReference>
<feature type="compositionally biased region" description="Polar residues" evidence="1">
    <location>
        <begin position="141"/>
        <end position="157"/>
    </location>
</feature>
<dbReference type="AlphaFoldDB" id="U5D071"/>
<feature type="compositionally biased region" description="Low complexity" evidence="1">
    <location>
        <begin position="233"/>
        <end position="247"/>
    </location>
</feature>
<keyword evidence="4" id="KW-1185">Reference proteome</keyword>
<keyword evidence="2" id="KW-1133">Transmembrane helix</keyword>
<name>U5D071_AMBTC</name>
<dbReference type="EMBL" id="KI392518">
    <property type="protein sequence ID" value="ERN14787.1"/>
    <property type="molecule type" value="Genomic_DNA"/>
</dbReference>
<evidence type="ECO:0000313" key="4">
    <source>
        <dbReference type="Proteomes" id="UP000017836"/>
    </source>
</evidence>
<sequence>MSFLWKKSKNKEKKEPGRNLGRFSRLLSDLTSKRDSMVVQTGFPTSVADLVVNSRFNLLPPNDKRKRPKNPSKKTPRRPPFHQSSFSSSLSDSSTPVPLSSVKSVQPIDNPSSLTSKEQKISTFPVNSLNSSVKIPRSELDPSTLSVTEPKPSSLSILQDGEPEPLGLARKGLNPFLTLEGSNFSGSLVKKTNMAPLTPRKPNDSLQITKLRLHGTCLTIEKPDPHSTTINESYPSSSLASRSDSPSTMSRAPDQKLDNGTNRCLFSQVVLSVILMLTLLIVTKKLAVGFTAMAFLSYILKFIVKTFGCPVNNLHYCGPAIPNSCIYEDQDHCMCEIEGDGCENGAIGSEKFRNLECDTGFGVSLETSGTVKVSSKRSRITAKFFKKLGIKRSCGETLDIINADAEISMSCEINSSASSSDRKEPEKIEELDQEDEYWDPIEFPSAHAGSKASLEHHMIFATVLVGLIGGRFVALIFTVSFYLLLRLARTLCKNWPNHWNLHISK</sequence>
<dbReference type="Proteomes" id="UP000017836">
    <property type="component" value="Unassembled WGS sequence"/>
</dbReference>
<evidence type="ECO:0000256" key="2">
    <source>
        <dbReference type="SAM" id="Phobius"/>
    </source>
</evidence>
<dbReference type="HOGENOM" id="CLU_540092_0_0_1"/>
<dbReference type="PANTHER" id="PTHR36381">
    <property type="entry name" value="ETHYLENE-REGULATED TRANSCRIPT 2 (ERT2)"/>
    <property type="match status" value="1"/>
</dbReference>
<feature type="compositionally biased region" description="Basic residues" evidence="1">
    <location>
        <begin position="1"/>
        <end position="11"/>
    </location>
</feature>
<organism evidence="3 4">
    <name type="scientific">Amborella trichopoda</name>
    <dbReference type="NCBI Taxonomy" id="13333"/>
    <lineage>
        <taxon>Eukaryota</taxon>
        <taxon>Viridiplantae</taxon>
        <taxon>Streptophyta</taxon>
        <taxon>Embryophyta</taxon>
        <taxon>Tracheophyta</taxon>
        <taxon>Spermatophyta</taxon>
        <taxon>Magnoliopsida</taxon>
        <taxon>Amborellales</taxon>
        <taxon>Amborellaceae</taxon>
        <taxon>Amborella</taxon>
    </lineage>
</organism>
<feature type="transmembrane region" description="Helical" evidence="2">
    <location>
        <begin position="458"/>
        <end position="485"/>
    </location>
</feature>
<gene>
    <name evidence="3" type="ORF">AMTR_s00032p00054530</name>
</gene>
<feature type="region of interest" description="Disordered" evidence="1">
    <location>
        <begin position="222"/>
        <end position="256"/>
    </location>
</feature>
<feature type="compositionally biased region" description="Polar residues" evidence="1">
    <location>
        <begin position="103"/>
        <end position="120"/>
    </location>
</feature>
<feature type="region of interest" description="Disordered" evidence="1">
    <location>
        <begin position="1"/>
        <end position="21"/>
    </location>
</feature>
<evidence type="ECO:0000256" key="1">
    <source>
        <dbReference type="SAM" id="MobiDB-lite"/>
    </source>
</evidence>
<accession>U5D071</accession>
<keyword evidence="2" id="KW-0812">Transmembrane</keyword>
<proteinExistence type="predicted"/>
<dbReference type="PANTHER" id="PTHR36381:SF1">
    <property type="entry name" value="ETHYLENE-REGULATED TRANSCRIPT 2 (ERT2)"/>
    <property type="match status" value="1"/>
</dbReference>
<evidence type="ECO:0000313" key="3">
    <source>
        <dbReference type="EMBL" id="ERN14787.1"/>
    </source>
</evidence>
<reference evidence="4" key="1">
    <citation type="journal article" date="2013" name="Science">
        <title>The Amborella genome and the evolution of flowering plants.</title>
        <authorList>
            <consortium name="Amborella Genome Project"/>
        </authorList>
    </citation>
    <scope>NUCLEOTIDE SEQUENCE [LARGE SCALE GENOMIC DNA]</scope>
</reference>